<feature type="non-terminal residue" evidence="1">
    <location>
        <position position="1"/>
    </location>
</feature>
<gene>
    <name evidence="1" type="ORF">METZ01_LOCUS453570</name>
</gene>
<evidence type="ECO:0000313" key="1">
    <source>
        <dbReference type="EMBL" id="SVE00716.1"/>
    </source>
</evidence>
<protein>
    <submittedName>
        <fullName evidence="1">Uncharacterized protein</fullName>
    </submittedName>
</protein>
<dbReference type="AlphaFoldDB" id="A0A382ZYJ4"/>
<sequence>AIGRRDWSARLPYGPYISLAAVIWIFFREEILAAWLPLGQ</sequence>
<dbReference type="EMBL" id="UINC01187801">
    <property type="protein sequence ID" value="SVE00716.1"/>
    <property type="molecule type" value="Genomic_DNA"/>
</dbReference>
<organism evidence="1">
    <name type="scientific">marine metagenome</name>
    <dbReference type="NCBI Taxonomy" id="408172"/>
    <lineage>
        <taxon>unclassified sequences</taxon>
        <taxon>metagenomes</taxon>
        <taxon>ecological metagenomes</taxon>
    </lineage>
</organism>
<name>A0A382ZYJ4_9ZZZZ</name>
<reference evidence="1" key="1">
    <citation type="submission" date="2018-05" db="EMBL/GenBank/DDBJ databases">
        <authorList>
            <person name="Lanie J.A."/>
            <person name="Ng W.-L."/>
            <person name="Kazmierczak K.M."/>
            <person name="Andrzejewski T.M."/>
            <person name="Davidsen T.M."/>
            <person name="Wayne K.J."/>
            <person name="Tettelin H."/>
            <person name="Glass J.I."/>
            <person name="Rusch D."/>
            <person name="Podicherti R."/>
            <person name="Tsui H.-C.T."/>
            <person name="Winkler M.E."/>
        </authorList>
    </citation>
    <scope>NUCLEOTIDE SEQUENCE</scope>
</reference>
<accession>A0A382ZYJ4</accession>
<proteinExistence type="predicted"/>